<dbReference type="RefSeq" id="WP_344084863.1">
    <property type="nucleotide sequence ID" value="NZ_BAAALS010000023.1"/>
</dbReference>
<dbReference type="PANTHER" id="PTHR36923:SF3">
    <property type="entry name" value="FERREDOXIN"/>
    <property type="match status" value="1"/>
</dbReference>
<evidence type="ECO:0000256" key="2">
    <source>
        <dbReference type="ARBA" id="ARBA00022448"/>
    </source>
</evidence>
<dbReference type="Gene3D" id="3.30.70.20">
    <property type="match status" value="1"/>
</dbReference>
<dbReference type="SUPFAM" id="SSF54862">
    <property type="entry name" value="4Fe-4S ferredoxins"/>
    <property type="match status" value="1"/>
</dbReference>
<dbReference type="EMBL" id="BAAALS010000023">
    <property type="protein sequence ID" value="GAA1767119.1"/>
    <property type="molecule type" value="Genomic_DNA"/>
</dbReference>
<sequence>MRIVVDLDRCDSHGQCALAAPEIFAVGDDDLVRVLDEHPPDRLRPVVTAAAQRCPKLAIDVVDG</sequence>
<organism evidence="8 9">
    <name type="scientific">Luedemannella helvata</name>
    <dbReference type="NCBI Taxonomy" id="349315"/>
    <lineage>
        <taxon>Bacteria</taxon>
        <taxon>Bacillati</taxon>
        <taxon>Actinomycetota</taxon>
        <taxon>Actinomycetes</taxon>
        <taxon>Micromonosporales</taxon>
        <taxon>Micromonosporaceae</taxon>
        <taxon>Luedemannella</taxon>
    </lineage>
</organism>
<comment type="cofactor">
    <cofactor evidence="1">
        <name>[3Fe-4S] cluster</name>
        <dbReference type="ChEBI" id="CHEBI:21137"/>
    </cofactor>
</comment>
<keyword evidence="3" id="KW-0479">Metal-binding</keyword>
<keyword evidence="7" id="KW-0003">3Fe-4S</keyword>
<evidence type="ECO:0000256" key="7">
    <source>
        <dbReference type="ARBA" id="ARBA00023291"/>
    </source>
</evidence>
<evidence type="ECO:0000256" key="4">
    <source>
        <dbReference type="ARBA" id="ARBA00022982"/>
    </source>
</evidence>
<name>A0ABP4X443_9ACTN</name>
<evidence type="ECO:0000313" key="9">
    <source>
        <dbReference type="Proteomes" id="UP001500655"/>
    </source>
</evidence>
<keyword evidence="6" id="KW-0411">Iron-sulfur</keyword>
<reference evidence="9" key="1">
    <citation type="journal article" date="2019" name="Int. J. Syst. Evol. Microbiol.">
        <title>The Global Catalogue of Microorganisms (GCM) 10K type strain sequencing project: providing services to taxonomists for standard genome sequencing and annotation.</title>
        <authorList>
            <consortium name="The Broad Institute Genomics Platform"/>
            <consortium name="The Broad Institute Genome Sequencing Center for Infectious Disease"/>
            <person name="Wu L."/>
            <person name="Ma J."/>
        </authorList>
    </citation>
    <scope>NUCLEOTIDE SEQUENCE [LARGE SCALE GENOMIC DNA]</scope>
    <source>
        <strain evidence="9">JCM 13249</strain>
    </source>
</reference>
<keyword evidence="4" id="KW-0249">Electron transport</keyword>
<dbReference type="PANTHER" id="PTHR36923">
    <property type="entry name" value="FERREDOXIN"/>
    <property type="match status" value="1"/>
</dbReference>
<evidence type="ECO:0000256" key="5">
    <source>
        <dbReference type="ARBA" id="ARBA00023004"/>
    </source>
</evidence>
<evidence type="ECO:0000313" key="8">
    <source>
        <dbReference type="EMBL" id="GAA1767119.1"/>
    </source>
</evidence>
<evidence type="ECO:0000256" key="1">
    <source>
        <dbReference type="ARBA" id="ARBA00001927"/>
    </source>
</evidence>
<keyword evidence="5" id="KW-0408">Iron</keyword>
<gene>
    <name evidence="8" type="ORF">GCM10009681_42760</name>
</gene>
<keyword evidence="9" id="KW-1185">Reference proteome</keyword>
<accession>A0ABP4X443</accession>
<proteinExistence type="predicted"/>
<keyword evidence="2" id="KW-0813">Transport</keyword>
<comment type="caution">
    <text evidence="8">The sequence shown here is derived from an EMBL/GenBank/DDBJ whole genome shotgun (WGS) entry which is preliminary data.</text>
</comment>
<protein>
    <submittedName>
        <fullName evidence="8">Ferredoxin</fullName>
    </submittedName>
</protein>
<evidence type="ECO:0000256" key="3">
    <source>
        <dbReference type="ARBA" id="ARBA00022723"/>
    </source>
</evidence>
<dbReference type="Pfam" id="PF13459">
    <property type="entry name" value="Fer4_15"/>
    <property type="match status" value="1"/>
</dbReference>
<dbReference type="InterPro" id="IPR051269">
    <property type="entry name" value="Fe-S_cluster_ET"/>
</dbReference>
<dbReference type="Proteomes" id="UP001500655">
    <property type="component" value="Unassembled WGS sequence"/>
</dbReference>
<evidence type="ECO:0000256" key="6">
    <source>
        <dbReference type="ARBA" id="ARBA00023014"/>
    </source>
</evidence>